<evidence type="ECO:0000259" key="8">
    <source>
        <dbReference type="Pfam" id="PF17917"/>
    </source>
</evidence>
<dbReference type="Gene3D" id="3.10.20.370">
    <property type="match status" value="1"/>
</dbReference>
<feature type="compositionally biased region" description="Basic and acidic residues" evidence="7">
    <location>
        <begin position="476"/>
        <end position="486"/>
    </location>
</feature>
<dbReference type="EMBL" id="JYDL01000025">
    <property type="protein sequence ID" value="KRX23291.1"/>
    <property type="molecule type" value="Genomic_DNA"/>
</dbReference>
<name>A0A0V0S9C2_9BILA</name>
<dbReference type="AlphaFoldDB" id="A0A0V0S9C2"/>
<feature type="domain" description="Reverse transcriptase RNase H-like" evidence="8">
    <location>
        <begin position="76"/>
        <end position="179"/>
    </location>
</feature>
<dbReference type="GO" id="GO:0016787">
    <property type="term" value="F:hydrolase activity"/>
    <property type="evidence" value="ECO:0007669"/>
    <property type="project" value="UniProtKB-KW"/>
</dbReference>
<dbReference type="PANTHER" id="PTHR37984">
    <property type="entry name" value="PROTEIN CBG26694"/>
    <property type="match status" value="1"/>
</dbReference>
<evidence type="ECO:0000256" key="1">
    <source>
        <dbReference type="ARBA" id="ARBA00022679"/>
    </source>
</evidence>
<sequence length="907" mass="102365">MQRVPGPRGDAAWGWNRSREDGCGPRVAHASVREGSPAVSGTGVLLQAVCQEFRRRGESIACPDKESPSILCHPHFDRTFLVDVDASEDAIGALLSQQGEQGPPGVVAYASRSLSRAERSYCATRRELLALVWATHHFRPYLYGRKFTAQTDHNSLKWLQNFWEPEGQVACWLEKLAEFDFEVVHRPRKRHQNADALSRRACRQCGSQGRRGAHAGPGVDREGAMATTGSRWHSLDEEPIEPARQDSPAERDCMLHVGDPRYRRIQLKPRRKCASVTTAPSSGTTWKIGAERVRRALFARSQLGNSKPPCTKTKTQAIAYHPQSDSLVEGVNRTLVNMLAKASIDHPEDWDVHLDRVQLAYWTSGHCTTGVTPSRTVFSRELRLPVDLWEYVQHLHRDLELVYEVVERKPAGNNDAKRLGKTGKPTDTSTSLLISLEEAGLEHVPGGEDGRWKGTDGGTLRLTEAVPRHSSRRRSPRETTGEERDATTSLAPRFHTGRRKRIGLKDRRRSTVEQTYVRVCGSCWCAIGEVCGKREAERKGNLPVNTGPSPNSDVRANKTMEDANEPARGNVVERLNCGYIRWLNEDKESGSVYLEQSTVSGRKFYYEEILPEMIQCFLVNEELSTEAALESLLAGVKDYESWIDMIINAEASETTNYKIVIGLKNEGYFWGTDNTLAEARKQTAAVLLKYCKLCKPPKTVASKRASASSKKLKTITFNDNKEFLEYLCKKNCIPFILNTTKDENNVCSVKLSIGCDYKRMIRKRNVNTAIKLLCKQALGETEAWLPSIRWYCIFKKQSSTDRSEIPEMEFSGPEMICNLQTQPARDVLQTLASKYGFKVTYMEQEGNSKVFLTRCTLEYENFVVMTETLGKSKKASKMQCSQFMLELLWRSNLFPKIKEDIKEIYPS</sequence>
<dbReference type="Gene3D" id="3.30.420.10">
    <property type="entry name" value="Ribonuclease H-like superfamily/Ribonuclease H"/>
    <property type="match status" value="1"/>
</dbReference>
<comment type="caution">
    <text evidence="9">The sequence shown here is derived from an EMBL/GenBank/DDBJ whole genome shotgun (WGS) entry which is preliminary data.</text>
</comment>
<dbReference type="Pfam" id="PF17917">
    <property type="entry name" value="RT_RNaseH"/>
    <property type="match status" value="1"/>
</dbReference>
<keyword evidence="1" id="KW-0808">Transferase</keyword>
<dbReference type="FunFam" id="3.10.20.370:FF:000001">
    <property type="entry name" value="Retrovirus-related Pol polyprotein from transposon 17.6-like protein"/>
    <property type="match status" value="1"/>
</dbReference>
<evidence type="ECO:0000256" key="2">
    <source>
        <dbReference type="ARBA" id="ARBA00022695"/>
    </source>
</evidence>
<dbReference type="InterPro" id="IPR036397">
    <property type="entry name" value="RNaseH_sf"/>
</dbReference>
<dbReference type="Gene3D" id="3.30.160.20">
    <property type="match status" value="1"/>
</dbReference>
<keyword evidence="10" id="KW-1185">Reference proteome</keyword>
<organism evidence="9 10">
    <name type="scientific">Trichinella nelsoni</name>
    <dbReference type="NCBI Taxonomy" id="6336"/>
    <lineage>
        <taxon>Eukaryota</taxon>
        <taxon>Metazoa</taxon>
        <taxon>Ecdysozoa</taxon>
        <taxon>Nematoda</taxon>
        <taxon>Enoplea</taxon>
        <taxon>Dorylaimia</taxon>
        <taxon>Trichinellida</taxon>
        <taxon>Trichinellidae</taxon>
        <taxon>Trichinella</taxon>
    </lineage>
</organism>
<evidence type="ECO:0000256" key="5">
    <source>
        <dbReference type="ARBA" id="ARBA00022801"/>
    </source>
</evidence>
<keyword evidence="3" id="KW-0540">Nuclease</keyword>
<feature type="region of interest" description="Disordered" evidence="7">
    <location>
        <begin position="190"/>
        <end position="252"/>
    </location>
</feature>
<dbReference type="GO" id="GO:0003676">
    <property type="term" value="F:nucleic acid binding"/>
    <property type="evidence" value="ECO:0007669"/>
    <property type="project" value="InterPro"/>
</dbReference>
<dbReference type="GO" id="GO:0042575">
    <property type="term" value="C:DNA polymerase complex"/>
    <property type="evidence" value="ECO:0007669"/>
    <property type="project" value="UniProtKB-ARBA"/>
</dbReference>
<dbReference type="SUPFAM" id="SSF54768">
    <property type="entry name" value="dsRNA-binding domain-like"/>
    <property type="match status" value="1"/>
</dbReference>
<feature type="compositionally biased region" description="Basic and acidic residues" evidence="7">
    <location>
        <begin position="233"/>
        <end position="252"/>
    </location>
</feature>
<evidence type="ECO:0000256" key="3">
    <source>
        <dbReference type="ARBA" id="ARBA00022722"/>
    </source>
</evidence>
<evidence type="ECO:0000256" key="4">
    <source>
        <dbReference type="ARBA" id="ARBA00022759"/>
    </source>
</evidence>
<dbReference type="InterPro" id="IPR043502">
    <property type="entry name" value="DNA/RNA_pol_sf"/>
</dbReference>
<feature type="region of interest" description="Disordered" evidence="7">
    <location>
        <begin position="444"/>
        <end position="491"/>
    </location>
</feature>
<dbReference type="CDD" id="cd09274">
    <property type="entry name" value="RNase_HI_RT_Ty3"/>
    <property type="match status" value="1"/>
</dbReference>
<keyword evidence="2" id="KW-0548">Nucleotidyltransferase</keyword>
<reference evidence="9 10" key="1">
    <citation type="submission" date="2015-01" db="EMBL/GenBank/DDBJ databases">
        <title>Evolution of Trichinella species and genotypes.</title>
        <authorList>
            <person name="Korhonen P.K."/>
            <person name="Edoardo P."/>
            <person name="Giuseppe L.R."/>
            <person name="Gasser R.B."/>
        </authorList>
    </citation>
    <scope>NUCLEOTIDE SEQUENCE [LARGE SCALE GENOMIC DNA]</scope>
    <source>
        <strain evidence="9">ISS37</strain>
    </source>
</reference>
<keyword evidence="6" id="KW-0695">RNA-directed DNA polymerase</keyword>
<accession>A0A0V0S9C2</accession>
<dbReference type="InterPro" id="IPR012337">
    <property type="entry name" value="RNaseH-like_sf"/>
</dbReference>
<proteinExistence type="predicted"/>
<dbReference type="SUPFAM" id="SSF53098">
    <property type="entry name" value="Ribonuclease H-like"/>
    <property type="match status" value="1"/>
</dbReference>
<dbReference type="GO" id="GO:0004519">
    <property type="term" value="F:endonuclease activity"/>
    <property type="evidence" value="ECO:0007669"/>
    <property type="project" value="UniProtKB-KW"/>
</dbReference>
<dbReference type="STRING" id="6336.A0A0V0S9C2"/>
<gene>
    <name evidence="9" type="primary">pol</name>
    <name evidence="9" type="ORF">T07_9713</name>
</gene>
<protein>
    <submittedName>
        <fullName evidence="9">Retrovirus-related Pol polyprotein from transposon</fullName>
    </submittedName>
</protein>
<evidence type="ECO:0000256" key="6">
    <source>
        <dbReference type="ARBA" id="ARBA00022918"/>
    </source>
</evidence>
<dbReference type="GO" id="GO:0003964">
    <property type="term" value="F:RNA-directed DNA polymerase activity"/>
    <property type="evidence" value="ECO:0007669"/>
    <property type="project" value="UniProtKB-KW"/>
</dbReference>
<evidence type="ECO:0000313" key="9">
    <source>
        <dbReference type="EMBL" id="KRX23291.1"/>
    </source>
</evidence>
<dbReference type="InterPro" id="IPR050951">
    <property type="entry name" value="Retrovirus_Pol_polyprotein"/>
</dbReference>
<dbReference type="OrthoDB" id="5917824at2759"/>
<keyword evidence="5" id="KW-0378">Hydrolase</keyword>
<evidence type="ECO:0000256" key="7">
    <source>
        <dbReference type="SAM" id="MobiDB-lite"/>
    </source>
</evidence>
<feature type="compositionally biased region" description="Basic and acidic residues" evidence="7">
    <location>
        <begin position="445"/>
        <end position="454"/>
    </location>
</feature>
<evidence type="ECO:0000313" key="10">
    <source>
        <dbReference type="Proteomes" id="UP000054630"/>
    </source>
</evidence>
<dbReference type="PANTHER" id="PTHR37984:SF5">
    <property type="entry name" value="PROTEIN NYNRIN-LIKE"/>
    <property type="match status" value="1"/>
</dbReference>
<keyword evidence="4" id="KW-0255">Endonuclease</keyword>
<dbReference type="Proteomes" id="UP000054630">
    <property type="component" value="Unassembled WGS sequence"/>
</dbReference>
<dbReference type="InterPro" id="IPR041373">
    <property type="entry name" value="RT_RNaseH"/>
</dbReference>
<dbReference type="SUPFAM" id="SSF56672">
    <property type="entry name" value="DNA/RNA polymerases"/>
    <property type="match status" value="1"/>
</dbReference>